<dbReference type="EMBL" id="CAUYUJ010017561">
    <property type="protein sequence ID" value="CAK0875824.1"/>
    <property type="molecule type" value="Genomic_DNA"/>
</dbReference>
<feature type="region of interest" description="Disordered" evidence="1">
    <location>
        <begin position="1"/>
        <end position="22"/>
    </location>
</feature>
<evidence type="ECO:0000256" key="1">
    <source>
        <dbReference type="SAM" id="MobiDB-lite"/>
    </source>
</evidence>
<comment type="caution">
    <text evidence="2">The sequence shown here is derived from an EMBL/GenBank/DDBJ whole genome shotgun (WGS) entry which is preliminary data.</text>
</comment>
<reference evidence="2" key="1">
    <citation type="submission" date="2023-10" db="EMBL/GenBank/DDBJ databases">
        <authorList>
            <person name="Chen Y."/>
            <person name="Shah S."/>
            <person name="Dougan E. K."/>
            <person name="Thang M."/>
            <person name="Chan C."/>
        </authorList>
    </citation>
    <scope>NUCLEOTIDE SEQUENCE [LARGE SCALE GENOMIC DNA]</scope>
</reference>
<feature type="non-terminal residue" evidence="2">
    <location>
        <position position="1"/>
    </location>
</feature>
<name>A0ABN9VS83_9DINO</name>
<proteinExistence type="predicted"/>
<dbReference type="Proteomes" id="UP001189429">
    <property type="component" value="Unassembled WGS sequence"/>
</dbReference>
<sequence length="157" mass="16918">KARPFSFPPWARRRRRGGGSGVAQGLAIAQPAWCLGQPWRQPSAPAEAARPARPRVAALRAAEQRSPCRAKDLSLGRRPLTLQAAMALWTEVCLLAGGDCFTAPQRANAGRPDCRRARERCARPRGWQAGAAYHSGKDRRAGGPVATDCAADRSENP</sequence>
<protein>
    <submittedName>
        <fullName evidence="2">Uncharacterized protein</fullName>
    </submittedName>
</protein>
<evidence type="ECO:0000313" key="2">
    <source>
        <dbReference type="EMBL" id="CAK0875824.1"/>
    </source>
</evidence>
<keyword evidence="3" id="KW-1185">Reference proteome</keyword>
<organism evidence="2 3">
    <name type="scientific">Prorocentrum cordatum</name>
    <dbReference type="NCBI Taxonomy" id="2364126"/>
    <lineage>
        <taxon>Eukaryota</taxon>
        <taxon>Sar</taxon>
        <taxon>Alveolata</taxon>
        <taxon>Dinophyceae</taxon>
        <taxon>Prorocentrales</taxon>
        <taxon>Prorocentraceae</taxon>
        <taxon>Prorocentrum</taxon>
    </lineage>
</organism>
<feature type="region of interest" description="Disordered" evidence="1">
    <location>
        <begin position="126"/>
        <end position="157"/>
    </location>
</feature>
<gene>
    <name evidence="2" type="ORF">PCOR1329_LOCUS60392</name>
</gene>
<accession>A0ABN9VS83</accession>
<evidence type="ECO:0000313" key="3">
    <source>
        <dbReference type="Proteomes" id="UP001189429"/>
    </source>
</evidence>